<dbReference type="SUPFAM" id="SSF49503">
    <property type="entry name" value="Cupredoxins"/>
    <property type="match status" value="1"/>
</dbReference>
<evidence type="ECO:0000256" key="1">
    <source>
        <dbReference type="SAM" id="MobiDB-lite"/>
    </source>
</evidence>
<dbReference type="InterPro" id="IPR008972">
    <property type="entry name" value="Cupredoxin"/>
</dbReference>
<dbReference type="Gene3D" id="2.60.40.420">
    <property type="entry name" value="Cupredoxins - blue copper proteins"/>
    <property type="match status" value="1"/>
</dbReference>
<organism evidence="2 3">
    <name type="scientific">Cordyceps confragosa</name>
    <name type="common">Lecanicillium lecanii</name>
    <dbReference type="NCBI Taxonomy" id="2714763"/>
    <lineage>
        <taxon>Eukaryota</taxon>
        <taxon>Fungi</taxon>
        <taxon>Dikarya</taxon>
        <taxon>Ascomycota</taxon>
        <taxon>Pezizomycotina</taxon>
        <taxon>Sordariomycetes</taxon>
        <taxon>Hypocreomycetidae</taxon>
        <taxon>Hypocreales</taxon>
        <taxon>Cordycipitaceae</taxon>
        <taxon>Akanthomyces</taxon>
    </lineage>
</organism>
<dbReference type="InterPro" id="IPR052953">
    <property type="entry name" value="Ser-rich/MCO-related"/>
</dbReference>
<feature type="compositionally biased region" description="Polar residues" evidence="1">
    <location>
        <begin position="176"/>
        <end position="186"/>
    </location>
</feature>
<dbReference type="OrthoDB" id="2331100at2759"/>
<feature type="region of interest" description="Disordered" evidence="1">
    <location>
        <begin position="173"/>
        <end position="211"/>
    </location>
</feature>
<dbReference type="OMA" id="CQNGMVM"/>
<name>A0A179IBA7_CORDF</name>
<dbReference type="EMBL" id="LUKN01002671">
    <property type="protein sequence ID" value="OAQ98723.1"/>
    <property type="molecule type" value="Genomic_DNA"/>
</dbReference>
<evidence type="ECO:0008006" key="4">
    <source>
        <dbReference type="Google" id="ProtNLM"/>
    </source>
</evidence>
<protein>
    <recommendedName>
        <fullName evidence="4">Phytocyanin domain-containing protein</fullName>
    </recommendedName>
</protein>
<dbReference type="Proteomes" id="UP000243081">
    <property type="component" value="Unassembled WGS sequence"/>
</dbReference>
<dbReference type="AlphaFoldDB" id="A0A179IBA7"/>
<accession>A0A179IBA7</accession>
<feature type="compositionally biased region" description="Low complexity" evidence="1">
    <location>
        <begin position="187"/>
        <end position="211"/>
    </location>
</feature>
<comment type="caution">
    <text evidence="2">The sequence shown here is derived from an EMBL/GenBank/DDBJ whole genome shotgun (WGS) entry which is preliminary data.</text>
</comment>
<reference evidence="2 3" key="1">
    <citation type="submission" date="2016-03" db="EMBL/GenBank/DDBJ databases">
        <title>Fine-scale spatial genetic structure of a fungal parasite of coffee scale insects.</title>
        <authorList>
            <person name="Jackson D."/>
            <person name="Zemenick K.A."/>
            <person name="Malloure B."/>
            <person name="Quandt C.A."/>
            <person name="James T.Y."/>
        </authorList>
    </citation>
    <scope>NUCLEOTIDE SEQUENCE [LARGE SCALE GENOMIC DNA]</scope>
    <source>
        <strain evidence="2 3">UM487</strain>
    </source>
</reference>
<dbReference type="CDD" id="cd00920">
    <property type="entry name" value="Cupredoxin"/>
    <property type="match status" value="1"/>
</dbReference>
<keyword evidence="3" id="KW-1185">Reference proteome</keyword>
<dbReference type="PANTHER" id="PTHR34883:SF17">
    <property type="entry name" value="CUPREDOXIN"/>
    <property type="match status" value="1"/>
</dbReference>
<evidence type="ECO:0000313" key="3">
    <source>
        <dbReference type="Proteomes" id="UP000243081"/>
    </source>
</evidence>
<gene>
    <name evidence="2" type="ORF">LLEC1_03309</name>
</gene>
<proteinExistence type="predicted"/>
<evidence type="ECO:0000313" key="2">
    <source>
        <dbReference type="EMBL" id="OAQ98723.1"/>
    </source>
</evidence>
<dbReference type="PANTHER" id="PTHR34883">
    <property type="entry name" value="SERINE-RICH PROTEIN, PUTATIVE-RELATED-RELATED"/>
    <property type="match status" value="1"/>
</dbReference>
<sequence length="238" mass="24447">MKFAFAAAATALVGAAQGERLQSLLDKTSPLLTTDVRSAVKVQVVSVGRNPVNNATGLKFWPDKIEAEPGSMVQFQFPTGNHSVVRSDFDNPCKRIDAVNPSALGMFSGFQPAAASVSKGVLPVFTVMVNDTKPMWFYCSQGNHCEEGMALVINENTSANSSRSLENYKKLAAGVSPSTGGSTEGASNNGSSTSPESESGSSTTPVGAASSTPATAGASIAGVSSSMLLALGAVFMLL</sequence>